<evidence type="ECO:0000256" key="1">
    <source>
        <dbReference type="ARBA" id="ARBA00008857"/>
    </source>
</evidence>
<dbReference type="KEGG" id="mcos:GM418_11045"/>
<dbReference type="InterPro" id="IPR010998">
    <property type="entry name" value="Integrase_recombinase_N"/>
</dbReference>
<accession>A0A6I6JMM0</accession>
<dbReference type="AlphaFoldDB" id="A0A6I6JMM0"/>
<evidence type="ECO:0000256" key="5">
    <source>
        <dbReference type="PROSITE-ProRule" id="PRU01248"/>
    </source>
</evidence>
<dbReference type="Gene3D" id="1.10.150.130">
    <property type="match status" value="1"/>
</dbReference>
<dbReference type="PANTHER" id="PTHR30349:SF64">
    <property type="entry name" value="PROPHAGE INTEGRASE INTD-RELATED"/>
    <property type="match status" value="1"/>
</dbReference>
<dbReference type="Pfam" id="PF00589">
    <property type="entry name" value="Phage_integrase"/>
    <property type="match status" value="1"/>
</dbReference>
<evidence type="ECO:0000259" key="6">
    <source>
        <dbReference type="PROSITE" id="PS51898"/>
    </source>
</evidence>
<evidence type="ECO:0000259" key="7">
    <source>
        <dbReference type="PROSITE" id="PS51900"/>
    </source>
</evidence>
<name>A0A6I6JMM0_9BACT</name>
<dbReference type="GO" id="GO:0006310">
    <property type="term" value="P:DNA recombination"/>
    <property type="evidence" value="ECO:0007669"/>
    <property type="project" value="UniProtKB-KW"/>
</dbReference>
<evidence type="ECO:0000313" key="9">
    <source>
        <dbReference type="Proteomes" id="UP000428260"/>
    </source>
</evidence>
<dbReference type="PROSITE" id="PS51898">
    <property type="entry name" value="TYR_RECOMBINASE"/>
    <property type="match status" value="1"/>
</dbReference>
<keyword evidence="3 5" id="KW-0238">DNA-binding</keyword>
<gene>
    <name evidence="8" type="ORF">GM418_11045</name>
</gene>
<evidence type="ECO:0000256" key="4">
    <source>
        <dbReference type="ARBA" id="ARBA00023172"/>
    </source>
</evidence>
<dbReference type="RefSeq" id="WP_158866018.1">
    <property type="nucleotide sequence ID" value="NZ_CP046401.1"/>
</dbReference>
<feature type="domain" description="Core-binding (CB)" evidence="7">
    <location>
        <begin position="117"/>
        <end position="204"/>
    </location>
</feature>
<dbReference type="Pfam" id="PF13102">
    <property type="entry name" value="Phage_int_SAM_5"/>
    <property type="match status" value="1"/>
</dbReference>
<keyword evidence="4" id="KW-0233">DNA recombination</keyword>
<comment type="similarity">
    <text evidence="1">Belongs to the 'phage' integrase family.</text>
</comment>
<dbReference type="CDD" id="cd01185">
    <property type="entry name" value="INTN1_C_like"/>
    <property type="match status" value="1"/>
</dbReference>
<dbReference type="PANTHER" id="PTHR30349">
    <property type="entry name" value="PHAGE INTEGRASE-RELATED"/>
    <property type="match status" value="1"/>
</dbReference>
<organism evidence="8 9">
    <name type="scientific">Maribellus comscasis</name>
    <dbReference type="NCBI Taxonomy" id="2681766"/>
    <lineage>
        <taxon>Bacteria</taxon>
        <taxon>Pseudomonadati</taxon>
        <taxon>Bacteroidota</taxon>
        <taxon>Bacteroidia</taxon>
        <taxon>Marinilabiliales</taxon>
        <taxon>Prolixibacteraceae</taxon>
        <taxon>Maribellus</taxon>
    </lineage>
</organism>
<dbReference type="PROSITE" id="PS51900">
    <property type="entry name" value="CB"/>
    <property type="match status" value="1"/>
</dbReference>
<dbReference type="InterPro" id="IPR011010">
    <property type="entry name" value="DNA_brk_join_enz"/>
</dbReference>
<sequence length="417" mass="49305">MPNIIFYLNTGAINKDAKVPVMAKIIHKGKRYYKTIDSVKESDWNPGKRRLNKNHKNAPDNRHKEINATLNQLEKLMKGYNDYCLLNEHPVTEQAIKQILKGVDPVSGKKSPNRPEIKFDEAFKEWLDFTQKNNEYNTYRARNTTYNFFNKFQEEKNIRITFKNLDMQLFDSLRQFAFDREEPLANNTFARRIKNLKMFLNWCEARGYYSGKLPKEFRSPERDITPVTLTIEEFKTLYNHNFENEKLRKVRDIFCLGCTTGLRYSDLQRLRWEHLQGDNIVITTKKVKKPVTIPLTDWSRKIISRYEERPVFILPTISNQKFNTYIKEAAKKAKIKSKVIIDSYRGNQFSQEPKKKHEVLTAHVARKTFITISLFLGMKTQTVMEITGIKEERTLRKYIEVADQMKKTEMDNTWGSL</sequence>
<evidence type="ECO:0000256" key="2">
    <source>
        <dbReference type="ARBA" id="ARBA00022908"/>
    </source>
</evidence>
<dbReference type="SUPFAM" id="SSF56349">
    <property type="entry name" value="DNA breaking-rejoining enzymes"/>
    <property type="match status" value="1"/>
</dbReference>
<evidence type="ECO:0000313" key="8">
    <source>
        <dbReference type="EMBL" id="QGY44176.1"/>
    </source>
</evidence>
<reference evidence="8 9" key="1">
    <citation type="submission" date="2019-11" db="EMBL/GenBank/DDBJ databases">
        <authorList>
            <person name="Zheng R.K."/>
            <person name="Sun C.M."/>
        </authorList>
    </citation>
    <scope>NUCLEOTIDE SEQUENCE [LARGE SCALE GENOMIC DNA]</scope>
    <source>
        <strain evidence="8 9">WC007</strain>
    </source>
</reference>
<protein>
    <submittedName>
        <fullName evidence="8">Tyrosine-type recombinase/integrase</fullName>
    </submittedName>
</protein>
<proteinExistence type="inferred from homology"/>
<dbReference type="InterPro" id="IPR044068">
    <property type="entry name" value="CB"/>
</dbReference>
<dbReference type="InterPro" id="IPR002104">
    <property type="entry name" value="Integrase_catalytic"/>
</dbReference>
<dbReference type="Gene3D" id="1.10.443.10">
    <property type="entry name" value="Intergrase catalytic core"/>
    <property type="match status" value="1"/>
</dbReference>
<dbReference type="InterPro" id="IPR050090">
    <property type="entry name" value="Tyrosine_recombinase_XerCD"/>
</dbReference>
<dbReference type="InterPro" id="IPR035386">
    <property type="entry name" value="Arm-DNA-bind_5"/>
</dbReference>
<dbReference type="EMBL" id="CP046401">
    <property type="protein sequence ID" value="QGY44176.1"/>
    <property type="molecule type" value="Genomic_DNA"/>
</dbReference>
<keyword evidence="2" id="KW-0229">DNA integration</keyword>
<dbReference type="InterPro" id="IPR013762">
    <property type="entry name" value="Integrase-like_cat_sf"/>
</dbReference>
<dbReference type="GO" id="GO:0015074">
    <property type="term" value="P:DNA integration"/>
    <property type="evidence" value="ECO:0007669"/>
    <property type="project" value="UniProtKB-KW"/>
</dbReference>
<feature type="domain" description="Tyr recombinase" evidence="6">
    <location>
        <begin position="224"/>
        <end position="411"/>
    </location>
</feature>
<dbReference type="InterPro" id="IPR025269">
    <property type="entry name" value="SAM-like_dom"/>
</dbReference>
<dbReference type="Pfam" id="PF17293">
    <property type="entry name" value="Arm-DNA-bind_5"/>
    <property type="match status" value="1"/>
</dbReference>
<dbReference type="Proteomes" id="UP000428260">
    <property type="component" value="Chromosome"/>
</dbReference>
<dbReference type="GO" id="GO:0003677">
    <property type="term" value="F:DNA binding"/>
    <property type="evidence" value="ECO:0007669"/>
    <property type="project" value="UniProtKB-UniRule"/>
</dbReference>
<evidence type="ECO:0000256" key="3">
    <source>
        <dbReference type="ARBA" id="ARBA00023125"/>
    </source>
</evidence>
<keyword evidence="9" id="KW-1185">Reference proteome</keyword>